<comment type="similarity">
    <text evidence="1 4">Belongs to the bacterial flagellin family.</text>
</comment>
<dbReference type="Gene3D" id="6.10.10.10">
    <property type="entry name" value="Flagellar export chaperone, C-terminal domain"/>
    <property type="match status" value="1"/>
</dbReference>
<dbReference type="GO" id="GO:0005198">
    <property type="term" value="F:structural molecule activity"/>
    <property type="evidence" value="ECO:0007669"/>
    <property type="project" value="UniProtKB-UniRule"/>
</dbReference>
<organism evidence="7 8">
    <name type="scientific">Thiorhodovibrio frisius</name>
    <dbReference type="NCBI Taxonomy" id="631362"/>
    <lineage>
        <taxon>Bacteria</taxon>
        <taxon>Pseudomonadati</taxon>
        <taxon>Pseudomonadota</taxon>
        <taxon>Gammaproteobacteria</taxon>
        <taxon>Chromatiales</taxon>
        <taxon>Chromatiaceae</taxon>
        <taxon>Thiorhodovibrio</taxon>
    </lineage>
</organism>
<dbReference type="PRINTS" id="PR00207">
    <property type="entry name" value="FLAGELLIN"/>
</dbReference>
<evidence type="ECO:0000256" key="3">
    <source>
        <dbReference type="ARBA" id="ARBA00023143"/>
    </source>
</evidence>
<evidence type="ECO:0000313" key="7">
    <source>
        <dbReference type="EMBL" id="EIC20517.1"/>
    </source>
</evidence>
<accession>H8Z5B0</accession>
<dbReference type="InterPro" id="IPR001492">
    <property type="entry name" value="Flagellin"/>
</dbReference>
<evidence type="ECO:0000256" key="2">
    <source>
        <dbReference type="ARBA" id="ARBA00022525"/>
    </source>
</evidence>
<dbReference type="InterPro" id="IPR046358">
    <property type="entry name" value="Flagellin_C"/>
</dbReference>
<evidence type="ECO:0000256" key="1">
    <source>
        <dbReference type="ARBA" id="ARBA00005709"/>
    </source>
</evidence>
<keyword evidence="7" id="KW-0966">Cell projection</keyword>
<dbReference type="Pfam" id="PF00700">
    <property type="entry name" value="Flagellin_C"/>
    <property type="match status" value="1"/>
</dbReference>
<proteinExistence type="inferred from homology"/>
<dbReference type="EMBL" id="JH603170">
    <property type="protein sequence ID" value="EIC20517.1"/>
    <property type="molecule type" value="Genomic_DNA"/>
</dbReference>
<comment type="function">
    <text evidence="4">Flagellin is the subunit protein which polymerizes to form the filaments of bacterial flagella.</text>
</comment>
<reference evidence="8" key="1">
    <citation type="submission" date="2011-06" db="EMBL/GenBank/DDBJ databases">
        <authorList>
            <consortium name="US DOE Joint Genome Institute (JGI-PGF)"/>
            <person name="Lucas S."/>
            <person name="Han J."/>
            <person name="Lapidus A."/>
            <person name="Cheng J.-F."/>
            <person name="Goodwin L."/>
            <person name="Pitluck S."/>
            <person name="Peters L."/>
            <person name="Land M.L."/>
            <person name="Hauser L."/>
            <person name="Vogl K."/>
            <person name="Liu Z."/>
            <person name="Overmann J."/>
            <person name="Frigaard N.-U."/>
            <person name="Bryant D.A."/>
            <person name="Woyke T.J."/>
        </authorList>
    </citation>
    <scope>NUCLEOTIDE SEQUENCE [LARGE SCALE GENOMIC DNA]</scope>
    <source>
        <strain evidence="8">970</strain>
    </source>
</reference>
<keyword evidence="7" id="KW-0969">Cilium</keyword>
<evidence type="ECO:0000259" key="5">
    <source>
        <dbReference type="Pfam" id="PF00669"/>
    </source>
</evidence>
<dbReference type="GO" id="GO:0009288">
    <property type="term" value="C:bacterial-type flagellum"/>
    <property type="evidence" value="ECO:0007669"/>
    <property type="project" value="UniProtKB-SubCell"/>
</dbReference>
<keyword evidence="8" id="KW-1185">Reference proteome</keyword>
<keyword evidence="7" id="KW-0282">Flagellum</keyword>
<evidence type="ECO:0000313" key="8">
    <source>
        <dbReference type="Proteomes" id="UP000002964"/>
    </source>
</evidence>
<dbReference type="STRING" id="631362.Thi970DRAFT_04158"/>
<dbReference type="RefSeq" id="WP_009150920.1">
    <property type="nucleotide sequence ID" value="NZ_CP121471.1"/>
</dbReference>
<dbReference type="Proteomes" id="UP000002964">
    <property type="component" value="Unassembled WGS sequence"/>
</dbReference>
<dbReference type="Gene3D" id="3.30.70.2120">
    <property type="match status" value="1"/>
</dbReference>
<feature type="domain" description="Flagellin N-terminal" evidence="5">
    <location>
        <begin position="5"/>
        <end position="141"/>
    </location>
</feature>
<feature type="domain" description="Flagellin C-terminal" evidence="6">
    <location>
        <begin position="335"/>
        <end position="419"/>
    </location>
</feature>
<keyword evidence="3 4" id="KW-0975">Bacterial flagellum</keyword>
<dbReference type="HOGENOM" id="CLU_011142_7_1_6"/>
<dbReference type="GO" id="GO:0005576">
    <property type="term" value="C:extracellular region"/>
    <property type="evidence" value="ECO:0007669"/>
    <property type="project" value="UniProtKB-SubCell"/>
</dbReference>
<comment type="subcellular location">
    <subcellularLocation>
        <location evidence="4">Secreted</location>
    </subcellularLocation>
    <subcellularLocation>
        <location evidence="4">Bacterial flagellum</location>
    </subcellularLocation>
</comment>
<protein>
    <recommendedName>
        <fullName evidence="4">Flagellin</fullName>
    </recommendedName>
</protein>
<dbReference type="eggNOG" id="COG1344">
    <property type="taxonomic scope" value="Bacteria"/>
</dbReference>
<evidence type="ECO:0000259" key="6">
    <source>
        <dbReference type="Pfam" id="PF00700"/>
    </source>
</evidence>
<keyword evidence="2 4" id="KW-0964">Secreted</keyword>
<reference evidence="7 8" key="2">
    <citation type="submission" date="2011-11" db="EMBL/GenBank/DDBJ databases">
        <authorList>
            <consortium name="US DOE Joint Genome Institute"/>
            <person name="Lucas S."/>
            <person name="Han J."/>
            <person name="Lapidus A."/>
            <person name="Cheng J.-F."/>
            <person name="Goodwin L."/>
            <person name="Pitluck S."/>
            <person name="Peters L."/>
            <person name="Ovchinnikova G."/>
            <person name="Zhang X."/>
            <person name="Detter J.C."/>
            <person name="Han C."/>
            <person name="Tapia R."/>
            <person name="Land M."/>
            <person name="Hauser L."/>
            <person name="Kyrpides N."/>
            <person name="Ivanova N."/>
            <person name="Pagani I."/>
            <person name="Vogl K."/>
            <person name="Liu Z."/>
            <person name="Overmann J."/>
            <person name="Frigaard N.-U."/>
            <person name="Bryant D."/>
            <person name="Woyke T."/>
        </authorList>
    </citation>
    <scope>NUCLEOTIDE SEQUENCE [LARGE SCALE GENOMIC DNA]</scope>
    <source>
        <strain evidence="7 8">970</strain>
    </source>
</reference>
<dbReference type="SUPFAM" id="SSF64518">
    <property type="entry name" value="Phase 1 flagellin"/>
    <property type="match status" value="1"/>
</dbReference>
<dbReference type="InterPro" id="IPR001029">
    <property type="entry name" value="Flagellin_N"/>
</dbReference>
<sequence length="420" mass="43807">MAQVINTNMQSLNAQRNLATSQKMLGNTLERLSTGLRINSAKDDAAGLAISERFTSQIKGLNQAMRNANDGVSFTQTAEASLSTIGANMQRIRELAVQSTNASNSAGDRTALDNEVQGLLKEIQRVALNTEFNGRAILDGSDSANFFQVGSNQGQMISISGVNSKLSALGNQEIESVASYTTEELRRMESQGVTVGSVTIQGLGGAGKLASGISFSSASASSLEEAVSNINKAIQDEIDKGGTTGEGVADANLRAFLRVGNDGETSLVITGDHNTNTSGAGVAQFKVSGGSIGAQTGQASQFGETNLWASAKTAGVQTLEDLDIMTRETATDAMGRIDGALNQINALRAEIGATQVRFEQTISSLSVSSDNMSAARSRIRDADFAAETAELTRVQILQQAGISVLSQANSSPQSALALLQ</sequence>
<name>H8Z5B0_9GAMM</name>
<dbReference type="OrthoDB" id="9796789at2"/>
<dbReference type="Gene3D" id="1.20.1330.10">
    <property type="entry name" value="f41 fragment of flagellin, N-terminal domain"/>
    <property type="match status" value="1"/>
</dbReference>
<evidence type="ECO:0000256" key="4">
    <source>
        <dbReference type="RuleBase" id="RU362073"/>
    </source>
</evidence>
<dbReference type="AlphaFoldDB" id="H8Z5B0"/>
<dbReference type="Pfam" id="PF00669">
    <property type="entry name" value="Flagellin_N"/>
    <property type="match status" value="1"/>
</dbReference>
<dbReference type="PANTHER" id="PTHR42792">
    <property type="entry name" value="FLAGELLIN"/>
    <property type="match status" value="1"/>
</dbReference>
<dbReference type="PANTHER" id="PTHR42792:SF2">
    <property type="entry name" value="FLAGELLIN"/>
    <property type="match status" value="1"/>
</dbReference>
<gene>
    <name evidence="7" type="ORF">Thi970DRAFT_04158</name>
</gene>
<dbReference type="InterPro" id="IPR042187">
    <property type="entry name" value="Flagellin_C_sub2"/>
</dbReference>